<accession>A0A0V1KWM5</accession>
<dbReference type="EMBL" id="JYDW01000236">
    <property type="protein sequence ID" value="KRZ51166.1"/>
    <property type="molecule type" value="Genomic_DNA"/>
</dbReference>
<sequence length="231" mass="26540">MLLATAFLPVPHVNTGVSLLEAGTTGNLSALFQYFRQEWMIDERLPLGNVYDVNIRTNNHLEGWHNRLNRKAGKSHNGLYELLQLLISEQGVMDTLIQQVLSGNATVGDLRRVNKVYAQKQRQVARYTCEYTNDATWSIAALFNYFRVEWMPPDRLSMWNLLIDEQRSTETLIQQVTSGRVAARDLQIKNKKYENLQQRITALTAEYNGGTRTLEQFLRAVAYLVPEGENY</sequence>
<comment type="caution">
    <text evidence="1">The sequence shown here is derived from an EMBL/GenBank/DDBJ whole genome shotgun (WGS) entry which is preliminary data.</text>
</comment>
<evidence type="ECO:0000313" key="1">
    <source>
        <dbReference type="EMBL" id="KRZ51166.1"/>
    </source>
</evidence>
<protein>
    <submittedName>
        <fullName evidence="1">Uncharacterized protein</fullName>
    </submittedName>
</protein>
<keyword evidence="2" id="KW-1185">Reference proteome</keyword>
<reference evidence="1 2" key="1">
    <citation type="submission" date="2015-05" db="EMBL/GenBank/DDBJ databases">
        <title>Evolution of Trichinella species and genotypes.</title>
        <authorList>
            <person name="Korhonen P.K."/>
            <person name="Edoardo P."/>
            <person name="Giuseppe L.R."/>
            <person name="Gasser R.B."/>
        </authorList>
    </citation>
    <scope>NUCLEOTIDE SEQUENCE [LARGE SCALE GENOMIC DNA]</scope>
    <source>
        <strain evidence="1">ISS10</strain>
    </source>
</reference>
<name>A0A0V1KWM5_9BILA</name>
<organism evidence="1 2">
    <name type="scientific">Trichinella nativa</name>
    <dbReference type="NCBI Taxonomy" id="6335"/>
    <lineage>
        <taxon>Eukaryota</taxon>
        <taxon>Metazoa</taxon>
        <taxon>Ecdysozoa</taxon>
        <taxon>Nematoda</taxon>
        <taxon>Enoplea</taxon>
        <taxon>Dorylaimia</taxon>
        <taxon>Trichinellida</taxon>
        <taxon>Trichinellidae</taxon>
        <taxon>Trichinella</taxon>
    </lineage>
</organism>
<gene>
    <name evidence="1" type="ORF">T02_690</name>
</gene>
<evidence type="ECO:0000313" key="2">
    <source>
        <dbReference type="Proteomes" id="UP000054721"/>
    </source>
</evidence>
<dbReference type="STRING" id="6335.A0A0V1KWM5"/>
<dbReference type="Proteomes" id="UP000054721">
    <property type="component" value="Unassembled WGS sequence"/>
</dbReference>
<dbReference type="OrthoDB" id="10069396at2759"/>
<proteinExistence type="predicted"/>
<dbReference type="AlphaFoldDB" id="A0A0V1KWM5"/>